<gene>
    <name evidence="12" type="ORF">BDY17DRAFT_325651</name>
</gene>
<evidence type="ECO:0000259" key="10">
    <source>
        <dbReference type="PROSITE" id="PS50868"/>
    </source>
</evidence>
<evidence type="ECO:0000256" key="3">
    <source>
        <dbReference type="ARBA" id="ARBA00022454"/>
    </source>
</evidence>
<organism evidence="12 13">
    <name type="scientific">Neohortaea acidophila</name>
    <dbReference type="NCBI Taxonomy" id="245834"/>
    <lineage>
        <taxon>Eukaryota</taxon>
        <taxon>Fungi</taxon>
        <taxon>Dikarya</taxon>
        <taxon>Ascomycota</taxon>
        <taxon>Pezizomycotina</taxon>
        <taxon>Dothideomycetes</taxon>
        <taxon>Dothideomycetidae</taxon>
        <taxon>Mycosphaerellales</taxon>
        <taxon>Teratosphaeriaceae</taxon>
        <taxon>Neohortaea</taxon>
    </lineage>
</organism>
<dbReference type="GO" id="GO:0005634">
    <property type="term" value="C:nucleus"/>
    <property type="evidence" value="ECO:0007669"/>
    <property type="project" value="UniProtKB-SubCell"/>
</dbReference>
<feature type="compositionally biased region" description="Basic residues" evidence="8">
    <location>
        <begin position="285"/>
        <end position="294"/>
    </location>
</feature>
<keyword evidence="6" id="KW-0949">S-adenosyl-L-methionine</keyword>
<keyword evidence="4" id="KW-0489">Methyltransferase</keyword>
<dbReference type="SMART" id="SM00508">
    <property type="entry name" value="PostSET"/>
    <property type="match status" value="1"/>
</dbReference>
<feature type="region of interest" description="Disordered" evidence="8">
    <location>
        <begin position="273"/>
        <end position="316"/>
    </location>
</feature>
<feature type="compositionally biased region" description="Polar residues" evidence="8">
    <location>
        <begin position="295"/>
        <end position="305"/>
    </location>
</feature>
<dbReference type="PROSITE" id="PS51215">
    <property type="entry name" value="AWS"/>
    <property type="match status" value="1"/>
</dbReference>
<feature type="compositionally biased region" description="Polar residues" evidence="8">
    <location>
        <begin position="35"/>
        <end position="62"/>
    </location>
</feature>
<keyword evidence="13" id="KW-1185">Reference proteome</keyword>
<feature type="region of interest" description="Disordered" evidence="8">
    <location>
        <begin position="218"/>
        <end position="255"/>
    </location>
</feature>
<dbReference type="OrthoDB" id="422362at2759"/>
<feature type="region of interest" description="Disordered" evidence="8">
    <location>
        <begin position="805"/>
        <end position="828"/>
    </location>
</feature>
<dbReference type="InterPro" id="IPR001214">
    <property type="entry name" value="SET_dom"/>
</dbReference>
<evidence type="ECO:0000313" key="12">
    <source>
        <dbReference type="EMBL" id="KAF2482169.1"/>
    </source>
</evidence>
<evidence type="ECO:0000256" key="1">
    <source>
        <dbReference type="ARBA" id="ARBA00004123"/>
    </source>
</evidence>
<dbReference type="InterPro" id="IPR050777">
    <property type="entry name" value="SET2_Histone-Lys_MeTrsfase"/>
</dbReference>
<dbReference type="SMART" id="SM00570">
    <property type="entry name" value="AWS"/>
    <property type="match status" value="1"/>
</dbReference>
<keyword evidence="7" id="KW-0539">Nucleus</keyword>
<dbReference type="Pfam" id="PF17907">
    <property type="entry name" value="AWS"/>
    <property type="match status" value="1"/>
</dbReference>
<dbReference type="GO" id="GO:0032259">
    <property type="term" value="P:methylation"/>
    <property type="evidence" value="ECO:0007669"/>
    <property type="project" value="UniProtKB-KW"/>
</dbReference>
<evidence type="ECO:0000256" key="8">
    <source>
        <dbReference type="SAM" id="MobiDB-lite"/>
    </source>
</evidence>
<feature type="compositionally biased region" description="Basic and acidic residues" evidence="8">
    <location>
        <begin position="633"/>
        <end position="655"/>
    </location>
</feature>
<evidence type="ECO:0000256" key="5">
    <source>
        <dbReference type="ARBA" id="ARBA00022679"/>
    </source>
</evidence>
<dbReference type="EMBL" id="MU001637">
    <property type="protein sequence ID" value="KAF2482169.1"/>
    <property type="molecule type" value="Genomic_DNA"/>
</dbReference>
<feature type="region of interest" description="Disordered" evidence="8">
    <location>
        <begin position="633"/>
        <end position="675"/>
    </location>
</feature>
<evidence type="ECO:0008006" key="14">
    <source>
        <dbReference type="Google" id="ProtNLM"/>
    </source>
</evidence>
<dbReference type="GeneID" id="54478390"/>
<feature type="compositionally biased region" description="Polar residues" evidence="8">
    <location>
        <begin position="239"/>
        <end position="249"/>
    </location>
</feature>
<dbReference type="AlphaFoldDB" id="A0A6A6PQ00"/>
<dbReference type="InterPro" id="IPR046341">
    <property type="entry name" value="SET_dom_sf"/>
</dbReference>
<name>A0A6A6PQ00_9PEZI</name>
<dbReference type="Pfam" id="PF00856">
    <property type="entry name" value="SET"/>
    <property type="match status" value="1"/>
</dbReference>
<feature type="region of interest" description="Disordered" evidence="8">
    <location>
        <begin position="28"/>
        <end position="170"/>
    </location>
</feature>
<dbReference type="Gene3D" id="2.170.270.10">
    <property type="entry name" value="SET domain"/>
    <property type="match status" value="1"/>
</dbReference>
<keyword evidence="5" id="KW-0808">Transferase</keyword>
<feature type="compositionally biased region" description="Polar residues" evidence="8">
    <location>
        <begin position="92"/>
        <end position="106"/>
    </location>
</feature>
<evidence type="ECO:0000256" key="6">
    <source>
        <dbReference type="ARBA" id="ARBA00022691"/>
    </source>
</evidence>
<evidence type="ECO:0000259" key="9">
    <source>
        <dbReference type="PROSITE" id="PS50280"/>
    </source>
</evidence>
<dbReference type="InterPro" id="IPR006560">
    <property type="entry name" value="AWS_dom"/>
</dbReference>
<feature type="region of interest" description="Disordered" evidence="8">
    <location>
        <begin position="1"/>
        <end position="20"/>
    </location>
</feature>
<dbReference type="PROSITE" id="PS50280">
    <property type="entry name" value="SET"/>
    <property type="match status" value="1"/>
</dbReference>
<dbReference type="RefSeq" id="XP_033588739.1">
    <property type="nucleotide sequence ID" value="XM_033737388.1"/>
</dbReference>
<accession>A0A6A6PQ00</accession>
<reference evidence="12" key="1">
    <citation type="journal article" date="2020" name="Stud. Mycol.">
        <title>101 Dothideomycetes genomes: a test case for predicting lifestyles and emergence of pathogens.</title>
        <authorList>
            <person name="Haridas S."/>
            <person name="Albert R."/>
            <person name="Binder M."/>
            <person name="Bloem J."/>
            <person name="Labutti K."/>
            <person name="Salamov A."/>
            <person name="Andreopoulos B."/>
            <person name="Baker S."/>
            <person name="Barry K."/>
            <person name="Bills G."/>
            <person name="Bluhm B."/>
            <person name="Cannon C."/>
            <person name="Castanera R."/>
            <person name="Culley D."/>
            <person name="Daum C."/>
            <person name="Ezra D."/>
            <person name="Gonzalez J."/>
            <person name="Henrissat B."/>
            <person name="Kuo A."/>
            <person name="Liang C."/>
            <person name="Lipzen A."/>
            <person name="Lutzoni F."/>
            <person name="Magnuson J."/>
            <person name="Mondo S."/>
            <person name="Nolan M."/>
            <person name="Ohm R."/>
            <person name="Pangilinan J."/>
            <person name="Park H.-J."/>
            <person name="Ramirez L."/>
            <person name="Alfaro M."/>
            <person name="Sun H."/>
            <person name="Tritt A."/>
            <person name="Yoshinaga Y."/>
            <person name="Zwiers L.-H."/>
            <person name="Turgeon B."/>
            <person name="Goodwin S."/>
            <person name="Spatafora J."/>
            <person name="Crous P."/>
            <person name="Grigoriev I."/>
        </authorList>
    </citation>
    <scope>NUCLEOTIDE SEQUENCE</scope>
    <source>
        <strain evidence="12">CBS 113389</strain>
    </source>
</reference>
<protein>
    <recommendedName>
        <fullName evidence="14">SET domain-containing protein</fullName>
    </recommendedName>
</protein>
<dbReference type="GO" id="GO:0042054">
    <property type="term" value="F:histone methyltransferase activity"/>
    <property type="evidence" value="ECO:0007669"/>
    <property type="project" value="InterPro"/>
</dbReference>
<dbReference type="InterPro" id="IPR003616">
    <property type="entry name" value="Post-SET_dom"/>
</dbReference>
<feature type="domain" description="Post-SET" evidence="10">
    <location>
        <begin position="559"/>
        <end position="575"/>
    </location>
</feature>
<feature type="compositionally biased region" description="Polar residues" evidence="8">
    <location>
        <begin position="817"/>
        <end position="828"/>
    </location>
</feature>
<dbReference type="SUPFAM" id="SSF82199">
    <property type="entry name" value="SET domain"/>
    <property type="match status" value="1"/>
</dbReference>
<comment type="subcellular location">
    <subcellularLocation>
        <location evidence="2">Chromosome</location>
    </subcellularLocation>
    <subcellularLocation>
        <location evidence="1">Nucleus</location>
    </subcellularLocation>
</comment>
<evidence type="ECO:0000256" key="2">
    <source>
        <dbReference type="ARBA" id="ARBA00004286"/>
    </source>
</evidence>
<evidence type="ECO:0000259" key="11">
    <source>
        <dbReference type="PROSITE" id="PS51215"/>
    </source>
</evidence>
<feature type="region of interest" description="Disordered" evidence="8">
    <location>
        <begin position="761"/>
        <end position="790"/>
    </location>
</feature>
<dbReference type="SMART" id="SM00317">
    <property type="entry name" value="SET"/>
    <property type="match status" value="1"/>
</dbReference>
<proteinExistence type="predicted"/>
<evidence type="ECO:0000313" key="13">
    <source>
        <dbReference type="Proteomes" id="UP000799767"/>
    </source>
</evidence>
<feature type="domain" description="AWS" evidence="11">
    <location>
        <begin position="374"/>
        <end position="425"/>
    </location>
</feature>
<dbReference type="GO" id="GO:0005694">
    <property type="term" value="C:chromosome"/>
    <property type="evidence" value="ECO:0007669"/>
    <property type="project" value="UniProtKB-SubCell"/>
</dbReference>
<dbReference type="Proteomes" id="UP000799767">
    <property type="component" value="Unassembled WGS sequence"/>
</dbReference>
<evidence type="ECO:0000256" key="7">
    <source>
        <dbReference type="ARBA" id="ARBA00023242"/>
    </source>
</evidence>
<dbReference type="PANTHER" id="PTHR22884">
    <property type="entry name" value="SET DOMAIN PROTEINS"/>
    <property type="match status" value="1"/>
</dbReference>
<feature type="compositionally biased region" description="Basic and acidic residues" evidence="8">
    <location>
        <begin position="765"/>
        <end position="775"/>
    </location>
</feature>
<keyword evidence="3" id="KW-0158">Chromosome</keyword>
<evidence type="ECO:0000256" key="4">
    <source>
        <dbReference type="ARBA" id="ARBA00022603"/>
    </source>
</evidence>
<feature type="compositionally biased region" description="Basic residues" evidence="8">
    <location>
        <begin position="146"/>
        <end position="165"/>
    </location>
</feature>
<feature type="domain" description="SET" evidence="9">
    <location>
        <begin position="436"/>
        <end position="552"/>
    </location>
</feature>
<sequence length="828" mass="90859">MTSVGTALTRTSSTDSSAMSNIIVARAVEDDSASEGISASTPPTSLTDSGSLGSAKATTDTLDTIHEERLHRPKRARSSVSTYNLAKLAEQQLDTAPGSRNVSGLTGKTLVDDDEDEYAAMGSKVDKDIDSSGDGPSKSAELPQRRSPRKLQRRPTVKDRVKKAAGKVTSVLGKRGRDVVQAGKRKLGMHEAEADPQTKKVLKELDMGSKGILDEMDLSDDAGYLPPPRPAKKARLDSNVLQDTKQTVPTAPPLKITSGKAVKKWQQEGLYVGQDTHADPTQSGSRKKLQKKRPTSSASDLTPDNTGEEPTPRKTFMPLPMFKYLDSTRNFTIPFDIYAPSARKGDEKPKDWHKLNRNRLVGEAKELWEKAEKLPNSACVCRTPSEDEQGCGDDCLNRVMQYECNDDNCKLPASLCSNRAFAELAARTKKGRAFDVGVEVVKTGNRGFGVRSCRTFVPGQIIMEYTGEIISEGECQRRMAEDYKDKQCYYLMELERGLIIDGTKGSVARFINHSCSPNCEVRMVKVSGTPRMAVFAGEDGVMTGDELTYDYNFDNFGATKQLCYCGASNCRGTLSKRLNAAEQKKLAREEGERRRKAAEEARKIAEAEAKKNLVKKERGSGWRGWVAVDDPETKEKLKREKKEREEAQKSSERARRLAARMSGTPMSASKRKASAPLPIAEKKDAKRRKTVHALETVAAPMHEEIEVAQPARKVSHIRTVSTSSKFTEEFHLHEPEVSVSTTTTAEEVREETRLLDENVAMTNGTEEKEAGRGGEAKSGLSRTASKGKEALKQVGLAVKGSLLGLDRNRPALGSGKFRQSTLSFGKLG</sequence>
<dbReference type="PROSITE" id="PS50868">
    <property type="entry name" value="POST_SET"/>
    <property type="match status" value="1"/>
</dbReference>